<evidence type="ECO:0000256" key="1">
    <source>
        <dbReference type="SAM" id="SignalP"/>
    </source>
</evidence>
<name>A0AAW6WZ51_9GAMM</name>
<organism evidence="2 3">
    <name type="scientific">Serratia nevei</name>
    <dbReference type="NCBI Taxonomy" id="2703794"/>
    <lineage>
        <taxon>Bacteria</taxon>
        <taxon>Pseudomonadati</taxon>
        <taxon>Pseudomonadota</taxon>
        <taxon>Gammaproteobacteria</taxon>
        <taxon>Enterobacterales</taxon>
        <taxon>Yersiniaceae</taxon>
        <taxon>Serratia</taxon>
    </lineage>
</organism>
<accession>A0AAW6WZ51</accession>
<dbReference type="EMBL" id="JARTLO010000001">
    <property type="protein sequence ID" value="MDK4764557.1"/>
    <property type="molecule type" value="Genomic_DNA"/>
</dbReference>
<comment type="caution">
    <text evidence="2">The sequence shown here is derived from an EMBL/GenBank/DDBJ whole genome shotgun (WGS) entry which is preliminary data.</text>
</comment>
<dbReference type="RefSeq" id="WP_223294866.1">
    <property type="nucleotide sequence ID" value="NZ_CP109739.1"/>
</dbReference>
<gene>
    <name evidence="2" type="ORF">P9854_01855</name>
</gene>
<proteinExistence type="predicted"/>
<feature type="signal peptide" evidence="1">
    <location>
        <begin position="1"/>
        <end position="26"/>
    </location>
</feature>
<dbReference type="Proteomes" id="UP001173597">
    <property type="component" value="Unassembled WGS sequence"/>
</dbReference>
<protein>
    <submittedName>
        <fullName evidence="2">Uncharacterized protein</fullName>
    </submittedName>
</protein>
<evidence type="ECO:0000313" key="2">
    <source>
        <dbReference type="EMBL" id="MDK4764557.1"/>
    </source>
</evidence>
<sequence length="67" mass="7314">MMKLSNLMLLTAILATTVSLPLTVNATERPAGYCSRIYSPVPYITKEGKTIQAPNACVAKWWATQGK</sequence>
<feature type="chain" id="PRO_5043543637" evidence="1">
    <location>
        <begin position="27"/>
        <end position="67"/>
    </location>
</feature>
<keyword evidence="1" id="KW-0732">Signal</keyword>
<evidence type="ECO:0000313" key="3">
    <source>
        <dbReference type="Proteomes" id="UP001173597"/>
    </source>
</evidence>
<reference evidence="2" key="1">
    <citation type="submission" date="2023-01" db="EMBL/GenBank/DDBJ databases">
        <title>Genomic dissection of endemic carbapenem resistance: metallo-beta-lactamase gene dissemination through clonal, plasmid and integron transfer pathways.</title>
        <authorList>
            <person name="Macesic N."/>
        </authorList>
    </citation>
    <scope>NUCLEOTIDE SEQUENCE</scope>
    <source>
        <strain evidence="2">CPO573</strain>
    </source>
</reference>
<dbReference type="AlphaFoldDB" id="A0AAW6WZ51"/>